<feature type="region of interest" description="Disordered" evidence="2">
    <location>
        <begin position="1"/>
        <end position="142"/>
    </location>
</feature>
<keyword evidence="1" id="KW-0175">Coiled coil</keyword>
<keyword evidence="4" id="KW-1185">Reference proteome</keyword>
<evidence type="ECO:0000313" key="4">
    <source>
        <dbReference type="Proteomes" id="UP000029120"/>
    </source>
</evidence>
<evidence type="ECO:0000256" key="1">
    <source>
        <dbReference type="SAM" id="Coils"/>
    </source>
</evidence>
<gene>
    <name evidence="3" type="ordered locus">AALP_Aa7g145600</name>
</gene>
<feature type="compositionally biased region" description="Basic and acidic residues" evidence="2">
    <location>
        <begin position="113"/>
        <end position="131"/>
    </location>
</feature>
<proteinExistence type="predicted"/>
<feature type="region of interest" description="Disordered" evidence="2">
    <location>
        <begin position="428"/>
        <end position="477"/>
    </location>
</feature>
<dbReference type="EMBL" id="CM002875">
    <property type="protein sequence ID" value="KFK29524.1"/>
    <property type="molecule type" value="Genomic_DNA"/>
</dbReference>
<accession>A0A087GI22</accession>
<name>A0A087GI22_ARAAL</name>
<sequence>MGKRSFRDLASGSACVSKAPAPPSTSSVPRTTSMPSTVPDIAPNTTTVPSTTPGLSTAPATKKSTRTPSSIVLGVPASDPKAACSSVPLVSSRSGDDARKKAKGKAQDTASADCRESESRGDDGREPKWPRTDPPSSPIRVSQSIFDDDSAAARLFATLAFPDDPYTRAHASSSGTMSRAGLRFLAFVNRVGHKLEAEIEKHKNRANAYAKGELAAKTERDKYAEKLERRNKELEKALGDNKRLCVENDKLTKKLEAAEKDASNSLSCLTSRNAQVTELKTKAKLEELKGDPQDRLVFQIQREANLDFVKQLLGLFPDRKVPNLEDEFVSLTADVEAHAGDEEYFDKLMENLGECLDVVLPEFAKPPLPNQDVSLEKLVADACVADVSRSHMFSESAGGLLQEMRIDSAGLLKDLMISEDGRMSFTGEDEAEETTIAAEDTHAEKTKTVRTEETATDVDGAEKAASKETGEYEEAHS</sequence>
<feature type="compositionally biased region" description="Basic and acidic residues" evidence="2">
    <location>
        <begin position="439"/>
        <end position="453"/>
    </location>
</feature>
<evidence type="ECO:0000313" key="3">
    <source>
        <dbReference type="EMBL" id="KFK29524.1"/>
    </source>
</evidence>
<feature type="coiled-coil region" evidence="1">
    <location>
        <begin position="217"/>
        <end position="261"/>
    </location>
</feature>
<organism evidence="3 4">
    <name type="scientific">Arabis alpina</name>
    <name type="common">Alpine rock-cress</name>
    <dbReference type="NCBI Taxonomy" id="50452"/>
    <lineage>
        <taxon>Eukaryota</taxon>
        <taxon>Viridiplantae</taxon>
        <taxon>Streptophyta</taxon>
        <taxon>Embryophyta</taxon>
        <taxon>Tracheophyta</taxon>
        <taxon>Spermatophyta</taxon>
        <taxon>Magnoliopsida</taxon>
        <taxon>eudicotyledons</taxon>
        <taxon>Gunneridae</taxon>
        <taxon>Pentapetalae</taxon>
        <taxon>rosids</taxon>
        <taxon>malvids</taxon>
        <taxon>Brassicales</taxon>
        <taxon>Brassicaceae</taxon>
        <taxon>Arabideae</taxon>
        <taxon>Arabis</taxon>
    </lineage>
</organism>
<feature type="compositionally biased region" description="Low complexity" evidence="2">
    <location>
        <begin position="16"/>
        <end position="39"/>
    </location>
</feature>
<reference evidence="4" key="1">
    <citation type="journal article" date="2015" name="Nat. Plants">
        <title>Genome expansion of Arabis alpina linked with retrotransposition and reduced symmetric DNA methylation.</title>
        <authorList>
            <person name="Willing E.M."/>
            <person name="Rawat V."/>
            <person name="Mandakova T."/>
            <person name="Maumus F."/>
            <person name="James G.V."/>
            <person name="Nordstroem K.J."/>
            <person name="Becker C."/>
            <person name="Warthmann N."/>
            <person name="Chica C."/>
            <person name="Szarzynska B."/>
            <person name="Zytnicki M."/>
            <person name="Albani M.C."/>
            <person name="Kiefer C."/>
            <person name="Bergonzi S."/>
            <person name="Castaings L."/>
            <person name="Mateos J.L."/>
            <person name="Berns M.C."/>
            <person name="Bujdoso N."/>
            <person name="Piofczyk T."/>
            <person name="de Lorenzo L."/>
            <person name="Barrero-Sicilia C."/>
            <person name="Mateos I."/>
            <person name="Piednoel M."/>
            <person name="Hagmann J."/>
            <person name="Chen-Min-Tao R."/>
            <person name="Iglesias-Fernandez R."/>
            <person name="Schuster S.C."/>
            <person name="Alonso-Blanco C."/>
            <person name="Roudier F."/>
            <person name="Carbonero P."/>
            <person name="Paz-Ares J."/>
            <person name="Davis S.J."/>
            <person name="Pecinka A."/>
            <person name="Quesneville H."/>
            <person name="Colot V."/>
            <person name="Lysak M.A."/>
            <person name="Weigel D."/>
            <person name="Coupland G."/>
            <person name="Schneeberger K."/>
        </authorList>
    </citation>
    <scope>NUCLEOTIDE SEQUENCE [LARGE SCALE GENOMIC DNA]</scope>
    <source>
        <strain evidence="4">cv. Pajares</strain>
    </source>
</reference>
<feature type="compositionally biased region" description="Basic and acidic residues" evidence="2">
    <location>
        <begin position="460"/>
        <end position="477"/>
    </location>
</feature>
<feature type="compositionally biased region" description="Polar residues" evidence="2">
    <location>
        <begin position="43"/>
        <end position="59"/>
    </location>
</feature>
<protein>
    <submittedName>
        <fullName evidence="3">Uncharacterized protein</fullName>
    </submittedName>
</protein>
<dbReference type="Gramene" id="KFK29524">
    <property type="protein sequence ID" value="KFK29524"/>
    <property type="gene ID" value="AALP_AA7G145600"/>
</dbReference>
<evidence type="ECO:0000256" key="2">
    <source>
        <dbReference type="SAM" id="MobiDB-lite"/>
    </source>
</evidence>
<dbReference type="Proteomes" id="UP000029120">
    <property type="component" value="Chromosome 7"/>
</dbReference>
<dbReference type="AlphaFoldDB" id="A0A087GI22"/>